<feature type="transmembrane region" description="Helical" evidence="7">
    <location>
        <begin position="138"/>
        <end position="162"/>
    </location>
</feature>
<reference evidence="10 11" key="1">
    <citation type="journal article" date="2019" name="Int. J. Syst. Evol. Microbiol.">
        <title>The Global Catalogue of Microorganisms (GCM) 10K type strain sequencing project: providing services to taxonomists for standard genome sequencing and annotation.</title>
        <authorList>
            <consortium name="The Broad Institute Genomics Platform"/>
            <consortium name="The Broad Institute Genome Sequencing Center for Infectious Disease"/>
            <person name="Wu L."/>
            <person name="Ma J."/>
        </authorList>
    </citation>
    <scope>NUCLEOTIDE SEQUENCE [LARGE SCALE GENOMIC DNA]</scope>
    <source>
        <strain evidence="10 11">JCM 7356</strain>
    </source>
</reference>
<evidence type="ECO:0000313" key="10">
    <source>
        <dbReference type="EMBL" id="GAA2258522.1"/>
    </source>
</evidence>
<evidence type="ECO:0000256" key="4">
    <source>
        <dbReference type="ARBA" id="ARBA00022692"/>
    </source>
</evidence>
<evidence type="ECO:0000256" key="2">
    <source>
        <dbReference type="ARBA" id="ARBA00022448"/>
    </source>
</evidence>
<keyword evidence="4 7" id="KW-0812">Transmembrane</keyword>
<dbReference type="PANTHER" id="PTHR43744:SF4">
    <property type="entry name" value="OSMOPROTECTIVE COMPOUNDS UPTAKE PERMEASE PROTEIN GGTD"/>
    <property type="match status" value="1"/>
</dbReference>
<evidence type="ECO:0000256" key="8">
    <source>
        <dbReference type="SAM" id="MobiDB-lite"/>
    </source>
</evidence>
<keyword evidence="5 7" id="KW-1133">Transmembrane helix</keyword>
<feature type="compositionally biased region" description="Pro residues" evidence="8">
    <location>
        <begin position="14"/>
        <end position="28"/>
    </location>
</feature>
<organism evidence="10 11">
    <name type="scientific">Kitasatospora cystarginea</name>
    <dbReference type="NCBI Taxonomy" id="58350"/>
    <lineage>
        <taxon>Bacteria</taxon>
        <taxon>Bacillati</taxon>
        <taxon>Actinomycetota</taxon>
        <taxon>Actinomycetes</taxon>
        <taxon>Kitasatosporales</taxon>
        <taxon>Streptomycetaceae</taxon>
        <taxon>Kitasatospora</taxon>
    </lineage>
</organism>
<comment type="caution">
    <text evidence="10">The sequence shown here is derived from an EMBL/GenBank/DDBJ whole genome shotgun (WGS) entry which is preliminary data.</text>
</comment>
<evidence type="ECO:0000259" key="9">
    <source>
        <dbReference type="PROSITE" id="PS50928"/>
    </source>
</evidence>
<keyword evidence="2 7" id="KW-0813">Transport</keyword>
<dbReference type="Gene3D" id="1.10.3720.10">
    <property type="entry name" value="MetI-like"/>
    <property type="match status" value="1"/>
</dbReference>
<dbReference type="PANTHER" id="PTHR43744">
    <property type="entry name" value="ABC TRANSPORTER PERMEASE PROTEIN MG189-RELATED-RELATED"/>
    <property type="match status" value="1"/>
</dbReference>
<dbReference type="CDD" id="cd06261">
    <property type="entry name" value="TM_PBP2"/>
    <property type="match status" value="1"/>
</dbReference>
<dbReference type="PROSITE" id="PS50928">
    <property type="entry name" value="ABC_TM1"/>
    <property type="match status" value="1"/>
</dbReference>
<feature type="transmembrane region" description="Helical" evidence="7">
    <location>
        <begin position="319"/>
        <end position="338"/>
    </location>
</feature>
<evidence type="ECO:0000256" key="7">
    <source>
        <dbReference type="RuleBase" id="RU363032"/>
    </source>
</evidence>
<feature type="domain" description="ABC transmembrane type-1" evidence="9">
    <location>
        <begin position="134"/>
        <end position="338"/>
    </location>
</feature>
<gene>
    <name evidence="10" type="ORF">GCM10010430_48100</name>
</gene>
<comment type="similarity">
    <text evidence="7">Belongs to the binding-protein-dependent transport system permease family.</text>
</comment>
<evidence type="ECO:0000256" key="5">
    <source>
        <dbReference type="ARBA" id="ARBA00022989"/>
    </source>
</evidence>
<proteinExistence type="inferred from homology"/>
<dbReference type="SUPFAM" id="SSF161098">
    <property type="entry name" value="MetI-like"/>
    <property type="match status" value="1"/>
</dbReference>
<dbReference type="Proteomes" id="UP001500305">
    <property type="component" value="Unassembled WGS sequence"/>
</dbReference>
<protein>
    <submittedName>
        <fullName evidence="10">Carbohydrate ABC transporter permease</fullName>
    </submittedName>
</protein>
<keyword evidence="6 7" id="KW-0472">Membrane</keyword>
<dbReference type="EMBL" id="BAAATR010000023">
    <property type="protein sequence ID" value="GAA2258522.1"/>
    <property type="molecule type" value="Genomic_DNA"/>
</dbReference>
<sequence length="353" mass="37706">MSDPAVPASEPAPETQPAPETRPIPDVRPTPGVQPVAKAQSTSGRKAAQPVRPGVKAVRKSFSSPLASVFVVAVTVLWTLPTFGLLATSLRPKEAVSSSGWWEVFVHPDLILSNYHTVLFEGGFGVSGGMMPYLVNSLAISVPATVFPLVLSAMAAYALAWVRFKGSDAVFFVIFALQVVPLQMALIPLLQLFSGGAHLGSVTILPALDMGGTYVPVWLAHTMFALPLATFLLHNFISQLPRDLMEAAVVDGASHFKIFKSIVLPLCTPALASFAIFEFLWVWNDLLVALTFAGGTPEAAPMTVRLAQLSGSFGGRWELLTAGAFLSLMVPLVVFFSLQRYFVRGLLAGSVKG</sequence>
<evidence type="ECO:0000256" key="3">
    <source>
        <dbReference type="ARBA" id="ARBA00022475"/>
    </source>
</evidence>
<feature type="region of interest" description="Disordered" evidence="8">
    <location>
        <begin position="1"/>
        <end position="52"/>
    </location>
</feature>
<name>A0ABN3EHN2_9ACTN</name>
<keyword evidence="11" id="KW-1185">Reference proteome</keyword>
<feature type="transmembrane region" description="Helical" evidence="7">
    <location>
        <begin position="169"/>
        <end position="193"/>
    </location>
</feature>
<comment type="subcellular location">
    <subcellularLocation>
        <location evidence="1 7">Cell membrane</location>
        <topology evidence="1 7">Multi-pass membrane protein</topology>
    </subcellularLocation>
</comment>
<feature type="transmembrane region" description="Helical" evidence="7">
    <location>
        <begin position="258"/>
        <end position="283"/>
    </location>
</feature>
<evidence type="ECO:0000313" key="11">
    <source>
        <dbReference type="Proteomes" id="UP001500305"/>
    </source>
</evidence>
<dbReference type="InterPro" id="IPR000515">
    <property type="entry name" value="MetI-like"/>
</dbReference>
<evidence type="ECO:0000256" key="6">
    <source>
        <dbReference type="ARBA" id="ARBA00023136"/>
    </source>
</evidence>
<evidence type="ECO:0000256" key="1">
    <source>
        <dbReference type="ARBA" id="ARBA00004651"/>
    </source>
</evidence>
<keyword evidence="3" id="KW-1003">Cell membrane</keyword>
<dbReference type="InterPro" id="IPR035906">
    <property type="entry name" value="MetI-like_sf"/>
</dbReference>
<dbReference type="Pfam" id="PF00528">
    <property type="entry name" value="BPD_transp_1"/>
    <property type="match status" value="1"/>
</dbReference>
<feature type="transmembrane region" description="Helical" evidence="7">
    <location>
        <begin position="213"/>
        <end position="237"/>
    </location>
</feature>
<feature type="transmembrane region" description="Helical" evidence="7">
    <location>
        <begin position="66"/>
        <end position="87"/>
    </location>
</feature>
<accession>A0ABN3EHN2</accession>